<reference evidence="2" key="1">
    <citation type="submission" date="2007-10" db="EMBL/GenBank/DDBJ databases">
        <title>NEDO human cDNA sequencing project focused on splicing variants.</title>
        <authorList>
            <person name="Wakamatsu A."/>
            <person name="Yamamoto J."/>
            <person name="Kimura K."/>
            <person name="Ishii S."/>
            <person name="Watanabe K."/>
            <person name="Sugiyama A."/>
            <person name="Murakawa K."/>
            <person name="Kaida T."/>
            <person name="Tsuchiya K."/>
            <person name="Fukuzumi Y."/>
            <person name="Kumagai A."/>
            <person name="Oishi Y."/>
            <person name="Yamamoto S."/>
            <person name="Ono Y."/>
            <person name="Komori Y."/>
            <person name="Yamazaki M."/>
            <person name="Kisu Y."/>
            <person name="Nishikawa T."/>
            <person name="Sugano S."/>
            <person name="Nomura N."/>
            <person name="Isogai T."/>
        </authorList>
    </citation>
    <scope>NUCLEOTIDE SEQUENCE</scope>
</reference>
<feature type="compositionally biased region" description="Low complexity" evidence="1">
    <location>
        <begin position="43"/>
        <end position="66"/>
    </location>
</feature>
<proteinExistence type="evidence at transcript level"/>
<accession>E9PBN2</accession>
<name>B4DDK8_HUMAN</name>
<dbReference type="AlphaFoldDB" id="B4DDK8"/>
<sequence length="166" mass="18090">MAAGNVVLVPLVTVEMASSAQMLMSAKKCLMPASTTMESTGVRTRTPATTACPAPHASPAHSPSARVSNMPRPTNRCASPIPLCLCHRAGCYCEAISEQWTQKHFQACQRREDSLELANKTTLTSSFRNTGSRGQSTKGRAHTRDDCMKKIWRNCYMFGTKSFSGD</sequence>
<dbReference type="PeptideAtlas" id="B4DDK8"/>
<organism evidence="2">
    <name type="scientific">Homo sapiens</name>
    <name type="common">Human</name>
    <dbReference type="NCBI Taxonomy" id="9606"/>
    <lineage>
        <taxon>Eukaryota</taxon>
        <taxon>Metazoa</taxon>
        <taxon>Chordata</taxon>
        <taxon>Craniata</taxon>
        <taxon>Vertebrata</taxon>
        <taxon>Euteleostomi</taxon>
        <taxon>Mammalia</taxon>
        <taxon>Eutheria</taxon>
        <taxon>Euarchontoglires</taxon>
        <taxon>Primates</taxon>
        <taxon>Haplorrhini</taxon>
        <taxon>Catarrhini</taxon>
        <taxon>Hominidae</taxon>
        <taxon>Homo</taxon>
    </lineage>
</organism>
<feature type="region of interest" description="Disordered" evidence="1">
    <location>
        <begin position="39"/>
        <end position="68"/>
    </location>
</feature>
<accession>B4DDK8</accession>
<evidence type="ECO:0000256" key="1">
    <source>
        <dbReference type="SAM" id="MobiDB-lite"/>
    </source>
</evidence>
<protein>
    <submittedName>
        <fullName evidence="2">cDNA FLJ52119</fullName>
    </submittedName>
</protein>
<evidence type="ECO:0000313" key="2">
    <source>
        <dbReference type="EMBL" id="BAG56769.1"/>
    </source>
</evidence>
<dbReference type="EMBL" id="AK293230">
    <property type="protein sequence ID" value="BAG56769.1"/>
    <property type="molecule type" value="mRNA"/>
</dbReference>